<keyword evidence="5" id="KW-1185">Reference proteome</keyword>
<gene>
    <name evidence="2" type="ORF">LES8486_00339</name>
    <name evidence="3" type="ORF">LES9216_00486</name>
</gene>
<name>A0A2N9K988_9LACO</name>
<protein>
    <submittedName>
        <fullName evidence="3">Uncharacterized protein</fullName>
    </submittedName>
</protein>
<evidence type="ECO:0000313" key="4">
    <source>
        <dbReference type="Proteomes" id="UP000237923"/>
    </source>
</evidence>
<dbReference type="Proteomes" id="UP000237923">
    <property type="component" value="Unassembled WGS sequence"/>
</dbReference>
<dbReference type="EMBL" id="OKQU01000001">
    <property type="protein sequence ID" value="SPE06587.1"/>
    <property type="molecule type" value="Genomic_DNA"/>
</dbReference>
<dbReference type="EMBL" id="OKQR01000001">
    <property type="protein sequence ID" value="SPD91362.1"/>
    <property type="molecule type" value="Genomic_DNA"/>
</dbReference>
<organism evidence="3 4">
    <name type="scientific">Leuconostoc suionicum</name>
    <dbReference type="NCBI Taxonomy" id="1511761"/>
    <lineage>
        <taxon>Bacteria</taxon>
        <taxon>Bacillati</taxon>
        <taxon>Bacillota</taxon>
        <taxon>Bacilli</taxon>
        <taxon>Lactobacillales</taxon>
        <taxon>Lactobacillaceae</taxon>
        <taxon>Leuconostoc</taxon>
    </lineage>
</organism>
<reference evidence="3 4" key="2">
    <citation type="submission" date="2018-02" db="EMBL/GenBank/DDBJ databases">
        <authorList>
            <person name="Cohen D.B."/>
            <person name="Kent A.D."/>
        </authorList>
    </citation>
    <scope>NUCLEOTIDE SEQUENCE [LARGE SCALE GENOMIC DNA]</scope>
    <source>
        <strain evidence="3 4">CECT 9216</strain>
    </source>
</reference>
<evidence type="ECO:0000256" key="1">
    <source>
        <dbReference type="SAM" id="MobiDB-lite"/>
    </source>
</evidence>
<evidence type="ECO:0000313" key="3">
    <source>
        <dbReference type="EMBL" id="SPE06587.1"/>
    </source>
</evidence>
<dbReference type="AlphaFoldDB" id="A0A2N9K988"/>
<evidence type="ECO:0000313" key="2">
    <source>
        <dbReference type="EMBL" id="SPD91362.1"/>
    </source>
</evidence>
<sequence>MSNNKKLAETKQTVKKVAKATKDNTKKVVKNSVHDLKHGAPGIGPKK</sequence>
<dbReference type="GeneID" id="99675179"/>
<proteinExistence type="predicted"/>
<feature type="region of interest" description="Disordered" evidence="1">
    <location>
        <begin position="1"/>
        <end position="22"/>
    </location>
</feature>
<dbReference type="Proteomes" id="UP000239237">
    <property type="component" value="Unassembled WGS sequence"/>
</dbReference>
<evidence type="ECO:0000313" key="5">
    <source>
        <dbReference type="Proteomes" id="UP000239237"/>
    </source>
</evidence>
<dbReference type="RefSeq" id="WP_165784750.1">
    <property type="nucleotide sequence ID" value="NZ_AP017935.1"/>
</dbReference>
<accession>A0A2N9K988</accession>
<reference evidence="2 5" key="1">
    <citation type="submission" date="2018-02" db="EMBL/GenBank/DDBJ databases">
        <authorList>
            <person name="Rodrigo-Torres L."/>
            <person name="Arahal R. D."/>
            <person name="Lucena T."/>
        </authorList>
    </citation>
    <scope>NUCLEOTIDE SEQUENCE [LARGE SCALE GENOMIC DNA]</scope>
    <source>
        <strain evidence="2 5">CECT 8486</strain>
    </source>
</reference>